<proteinExistence type="predicted"/>
<comment type="caution">
    <text evidence="1">The sequence shown here is derived from an EMBL/GenBank/DDBJ whole genome shotgun (WGS) entry which is preliminary data.</text>
</comment>
<evidence type="ECO:0000313" key="1">
    <source>
        <dbReference type="EMBL" id="RZU76418.1"/>
    </source>
</evidence>
<accession>A0A4Q8BFA8</accession>
<evidence type="ECO:0000313" key="2">
    <source>
        <dbReference type="Proteomes" id="UP000294114"/>
    </source>
</evidence>
<sequence>MRTRRRGERRPPACDCTPAWVTLAVCDGRSGLASGTAHLLAHLRRATAPLLPELVSDTEIRVALSSRVEADALSRALCDWAAGADDGWTVTITGSGWPAPGRATLHQVRGRFAAEWIAWSVAVAAGFENGPTVGIDERDAPYAG</sequence>
<dbReference type="Proteomes" id="UP000294114">
    <property type="component" value="Unassembled WGS sequence"/>
</dbReference>
<organism evidence="1 2">
    <name type="scientific">Micromonospora kangleipakensis</name>
    <dbReference type="NCBI Taxonomy" id="1077942"/>
    <lineage>
        <taxon>Bacteria</taxon>
        <taxon>Bacillati</taxon>
        <taxon>Actinomycetota</taxon>
        <taxon>Actinomycetes</taxon>
        <taxon>Micromonosporales</taxon>
        <taxon>Micromonosporaceae</taxon>
        <taxon>Micromonospora</taxon>
    </lineage>
</organism>
<dbReference type="RefSeq" id="WP_130337072.1">
    <property type="nucleotide sequence ID" value="NZ_SHLD01000001.1"/>
</dbReference>
<dbReference type="EMBL" id="SHLD01000001">
    <property type="protein sequence ID" value="RZU76418.1"/>
    <property type="molecule type" value="Genomic_DNA"/>
</dbReference>
<protein>
    <submittedName>
        <fullName evidence="1">Uncharacterized protein</fullName>
    </submittedName>
</protein>
<keyword evidence="2" id="KW-1185">Reference proteome</keyword>
<dbReference type="OrthoDB" id="9869623at2"/>
<gene>
    <name evidence="1" type="ORF">EV384_5073</name>
</gene>
<name>A0A4Q8BFA8_9ACTN</name>
<dbReference type="AlphaFoldDB" id="A0A4Q8BFA8"/>
<reference evidence="1 2" key="1">
    <citation type="submission" date="2019-02" db="EMBL/GenBank/DDBJ databases">
        <title>Sequencing the genomes of 1000 actinobacteria strains.</title>
        <authorList>
            <person name="Klenk H.-P."/>
        </authorList>
    </citation>
    <scope>NUCLEOTIDE SEQUENCE [LARGE SCALE GENOMIC DNA]</scope>
    <source>
        <strain evidence="1 2">DSM 45612</strain>
    </source>
</reference>